<gene>
    <name evidence="1" type="ORF">SDC9_94593</name>
</gene>
<dbReference type="EMBL" id="VSSQ01011856">
    <property type="protein sequence ID" value="MPM47872.1"/>
    <property type="molecule type" value="Genomic_DNA"/>
</dbReference>
<proteinExistence type="predicted"/>
<dbReference type="PIRSF" id="PIRSF028451">
    <property type="entry name" value="UCP028451"/>
    <property type="match status" value="1"/>
</dbReference>
<dbReference type="AlphaFoldDB" id="A0A645A482"/>
<evidence type="ECO:0000313" key="1">
    <source>
        <dbReference type="EMBL" id="MPM47872.1"/>
    </source>
</evidence>
<name>A0A645A482_9ZZZZ</name>
<protein>
    <recommendedName>
        <fullName evidence="2">TIGR02453 family protein</fullName>
    </recommendedName>
</protein>
<organism evidence="1">
    <name type="scientific">bioreactor metagenome</name>
    <dbReference type="NCBI Taxonomy" id="1076179"/>
    <lineage>
        <taxon>unclassified sequences</taxon>
        <taxon>metagenomes</taxon>
        <taxon>ecological metagenomes</taxon>
    </lineage>
</organism>
<evidence type="ECO:0008006" key="2">
    <source>
        <dbReference type="Google" id="ProtNLM"/>
    </source>
</evidence>
<accession>A0A645A482</accession>
<dbReference type="NCBIfam" id="TIGR02453">
    <property type="entry name" value="TIGR02453 family protein"/>
    <property type="match status" value="1"/>
</dbReference>
<comment type="caution">
    <text evidence="1">The sequence shown here is derived from an EMBL/GenBank/DDBJ whole genome shotgun (WGS) entry which is preliminary data.</text>
</comment>
<dbReference type="InterPro" id="IPR015996">
    <property type="entry name" value="UCP028451"/>
</dbReference>
<dbReference type="PANTHER" id="PTHR36452:SF1">
    <property type="entry name" value="DUF2461 DOMAIN-CONTAINING PROTEIN"/>
    <property type="match status" value="1"/>
</dbReference>
<reference evidence="1" key="1">
    <citation type="submission" date="2019-08" db="EMBL/GenBank/DDBJ databases">
        <authorList>
            <person name="Kucharzyk K."/>
            <person name="Murdoch R.W."/>
            <person name="Higgins S."/>
            <person name="Loffler F."/>
        </authorList>
    </citation>
    <scope>NUCLEOTIDE SEQUENCE</scope>
</reference>
<dbReference type="Pfam" id="PF09365">
    <property type="entry name" value="DUF2461"/>
    <property type="match status" value="1"/>
</dbReference>
<dbReference type="PANTHER" id="PTHR36452">
    <property type="entry name" value="CHROMOSOME 12, WHOLE GENOME SHOTGUN SEQUENCE"/>
    <property type="match status" value="1"/>
</dbReference>
<sequence length="232" mass="27460">MKVARPFSGFTPETIQFLVDLKENNFRQWFEDHRELYEIELLQPFRALVNTLSPAMHNIDSLFEFRTHKVLSRIYRDIRFSKNKDPYNTCLWMSFQRMGTSWENFPGYFMELNTEHVMLGMGLFAPKRKVMDVFREKIEGEPDTFRELVQKDVFGRGFSVEGESYKKPVHNTLSDFFQPWMNRKAVYVMKTLPVSDERIYSDALALLLADDFTHLAGLYRLMVEAREEVAPL</sequence>
<dbReference type="InterPro" id="IPR012808">
    <property type="entry name" value="CHP02453"/>
</dbReference>